<evidence type="ECO:0000313" key="3">
    <source>
        <dbReference type="Proteomes" id="UP000053127"/>
    </source>
</evidence>
<gene>
    <name evidence="2" type="ORF">AQI95_16245</name>
</gene>
<feature type="region of interest" description="Disordered" evidence="1">
    <location>
        <begin position="346"/>
        <end position="423"/>
    </location>
</feature>
<accession>A0A101P516</accession>
<dbReference type="EMBL" id="LMWN01000021">
    <property type="protein sequence ID" value="KUN05056.1"/>
    <property type="molecule type" value="Genomic_DNA"/>
</dbReference>
<organism evidence="2 3">
    <name type="scientific">Streptomyces yokosukanensis</name>
    <dbReference type="NCBI Taxonomy" id="67386"/>
    <lineage>
        <taxon>Bacteria</taxon>
        <taxon>Bacillati</taxon>
        <taxon>Actinomycetota</taxon>
        <taxon>Actinomycetes</taxon>
        <taxon>Kitasatosporales</taxon>
        <taxon>Streptomycetaceae</taxon>
        <taxon>Streptomyces</taxon>
    </lineage>
</organism>
<feature type="compositionally biased region" description="Gly residues" evidence="1">
    <location>
        <begin position="353"/>
        <end position="363"/>
    </location>
</feature>
<dbReference type="STRING" id="67386.AQI95_16245"/>
<dbReference type="Proteomes" id="UP000053127">
    <property type="component" value="Unassembled WGS sequence"/>
</dbReference>
<evidence type="ECO:0000313" key="2">
    <source>
        <dbReference type="EMBL" id="KUN05056.1"/>
    </source>
</evidence>
<feature type="compositionally biased region" description="Pro residues" evidence="1">
    <location>
        <begin position="384"/>
        <end position="396"/>
    </location>
</feature>
<name>A0A101P516_9ACTN</name>
<dbReference type="RefSeq" id="WP_067123484.1">
    <property type="nucleotide sequence ID" value="NZ_JBFACD010000003.1"/>
</dbReference>
<dbReference type="OrthoDB" id="262125at2"/>
<proteinExistence type="predicted"/>
<evidence type="ECO:0000256" key="1">
    <source>
        <dbReference type="SAM" id="MobiDB-lite"/>
    </source>
</evidence>
<comment type="caution">
    <text evidence="2">The sequence shown here is derived from an EMBL/GenBank/DDBJ whole genome shotgun (WGS) entry which is preliminary data.</text>
</comment>
<sequence>MTACAIEPPSTGEDDGEPETGCAITADGAYAARLAPAGDCWFPERWTLDGPEPYAVPLPGNQPEEPGTEVQPLSDGRVLIHRLVEHRHVFSLLYPTGPGTGELPLGAVECPEPGTRLTLLPPAPGGSRVYALAVGPGSSAVWLVAGSAFGPERLVEVPGRCAGGVWLDRDGRLLALDREPAGGPVKTVVVDLERAEVSPLLQIAAGSADRLLLADPDSGLLLISSDAPSPGRRRLGWGVLGSTLPVRFPESLRVPDCALAPFAIQPGQVLMPENCAVALRVDGPYGNSWVGVWRPAGRQISHLPAPEGWLTGAGLWTRDGVLRLPYATQETACGVAEMVETGGAGTEVAAAPGGTGGSGGAGPQGPVRDGTAAGAPEASRQPAEPGPSDLPGPPEPTEPDIPEPSVARPVPLQQAPLARLVTN</sequence>
<feature type="region of interest" description="Disordered" evidence="1">
    <location>
        <begin position="1"/>
        <end position="20"/>
    </location>
</feature>
<reference evidence="2 3" key="1">
    <citation type="submission" date="2015-10" db="EMBL/GenBank/DDBJ databases">
        <title>Draft genome sequence of Streptomyces yokosukanensis DSM 40224, type strain for the species Streptomyces yokosukanensis.</title>
        <authorList>
            <person name="Ruckert C."/>
            <person name="Winkler A."/>
            <person name="Kalinowski J."/>
            <person name="Kampfer P."/>
            <person name="Glaeser S."/>
        </authorList>
    </citation>
    <scope>NUCLEOTIDE SEQUENCE [LARGE SCALE GENOMIC DNA]</scope>
    <source>
        <strain evidence="2 3">DSM 40224</strain>
    </source>
</reference>
<protein>
    <submittedName>
        <fullName evidence="2">Uncharacterized protein</fullName>
    </submittedName>
</protein>
<keyword evidence="3" id="KW-1185">Reference proteome</keyword>
<dbReference type="AlphaFoldDB" id="A0A101P516"/>